<dbReference type="NCBIfam" id="TIGR03373">
    <property type="entry name" value="VI_minor_4"/>
    <property type="match status" value="1"/>
</dbReference>
<dbReference type="InterPro" id="IPR017748">
    <property type="entry name" value="TagF"/>
</dbReference>
<dbReference type="InterPro" id="IPR038225">
    <property type="entry name" value="TagF_sf"/>
</dbReference>
<proteinExistence type="predicted"/>
<dbReference type="Proteomes" id="UP001549145">
    <property type="component" value="Unassembled WGS sequence"/>
</dbReference>
<reference evidence="1 2" key="1">
    <citation type="submission" date="2024-06" db="EMBL/GenBank/DDBJ databases">
        <title>Genomic Encyclopedia of Type Strains, Phase IV (KMG-IV): sequencing the most valuable type-strain genomes for metagenomic binning, comparative biology and taxonomic classification.</title>
        <authorList>
            <person name="Goeker M."/>
        </authorList>
    </citation>
    <scope>NUCLEOTIDE SEQUENCE [LARGE SCALE GENOMIC DNA]</scope>
    <source>
        <strain evidence="1 2">DSM 21331</strain>
    </source>
</reference>
<dbReference type="PIRSF" id="PIRSF029287">
    <property type="entry name" value="UCP029287"/>
    <property type="match status" value="1"/>
</dbReference>
<dbReference type="EMBL" id="JBEPMM010000013">
    <property type="protein sequence ID" value="MET3694252.1"/>
    <property type="molecule type" value="Genomic_DNA"/>
</dbReference>
<accession>A0ABV2LA78</accession>
<organism evidence="1 2">
    <name type="scientific">Methylobacterium goesingense</name>
    <dbReference type="NCBI Taxonomy" id="243690"/>
    <lineage>
        <taxon>Bacteria</taxon>
        <taxon>Pseudomonadati</taxon>
        <taxon>Pseudomonadota</taxon>
        <taxon>Alphaproteobacteria</taxon>
        <taxon>Hyphomicrobiales</taxon>
        <taxon>Methylobacteriaceae</taxon>
        <taxon>Methylobacterium</taxon>
    </lineage>
</organism>
<dbReference type="Gene3D" id="3.40.1730.10">
    <property type="entry name" value="pa0076 domain"/>
    <property type="match status" value="1"/>
</dbReference>
<keyword evidence="2" id="KW-1185">Reference proteome</keyword>
<gene>
    <name evidence="1" type="ORF">ABID43_003811</name>
</gene>
<sequence>MPSGLYGKLPAKRDFIAVGTSRGFLKTWEHWMQAGLSASRLALGNAWQDAFLTAPIWRFWLGERICGEPVLGAFMPSVDGIGRYFPLTLFHRSEAGDPLAPPEYDDRAAWFSQAEAVLLSALAHDARFEDVAEAADRLPAPDLTETDPAQVGAVRARDGTLVSAADIGAFPRVLAELRTIDRCRVHSGMSYWWTTGGDGFAPRVAANLGMPSAELFAGMLSGRFTGEMP</sequence>
<evidence type="ECO:0000313" key="1">
    <source>
        <dbReference type="EMBL" id="MET3694252.1"/>
    </source>
</evidence>
<dbReference type="RefSeq" id="WP_238280273.1">
    <property type="nucleotide sequence ID" value="NZ_BPQL01000082.1"/>
</dbReference>
<dbReference type="Pfam" id="PF09867">
    <property type="entry name" value="TagF_N"/>
    <property type="match status" value="1"/>
</dbReference>
<name>A0ABV2LA78_9HYPH</name>
<evidence type="ECO:0000313" key="2">
    <source>
        <dbReference type="Proteomes" id="UP001549145"/>
    </source>
</evidence>
<protein>
    <submittedName>
        <fullName evidence="1">Type VI secretion system protein ImpM</fullName>
    </submittedName>
</protein>
<comment type="caution">
    <text evidence="1">The sequence shown here is derived from an EMBL/GenBank/DDBJ whole genome shotgun (WGS) entry which is preliminary data.</text>
</comment>